<dbReference type="InterPro" id="IPR036237">
    <property type="entry name" value="Xyl_isomerase-like_sf"/>
</dbReference>
<geneLocation type="plasmid" evidence="11 12">
    <name>1</name>
</geneLocation>
<comment type="cofactor">
    <cofactor evidence="3">
        <name>Fe(2+)</name>
        <dbReference type="ChEBI" id="CHEBI:29033"/>
    </cofactor>
</comment>
<comment type="cofactor">
    <cofactor evidence="2">
        <name>Mn(2+)</name>
        <dbReference type="ChEBI" id="CHEBI:29035"/>
    </cofactor>
</comment>
<keyword evidence="10" id="KW-0456">Lyase</keyword>
<protein>
    <recommendedName>
        <fullName evidence="7">mannonate dehydratase</fullName>
        <ecNumber evidence="7">4.2.1.8</ecNumber>
    </recommendedName>
</protein>
<sequence>MKLGLGLYRSLLTQDNYAFAKQAGVTHLVVHLVDYFKGSNPVLASGPNRLGWGVTQNQDRPWTYEDLAAIKKDIEANGLTWEAIENFDPSHWHDVLLDGPKKRQQMEQLKRTIQAVGKAGIPIMGYNFSIAGVWGWTKGPFGRGGAKALVYDESKIDKSTPLPNGMVWNMVYDPDAPEGTVAPISSEEIWQRLEWFLSEILPVAEECGVRMALHPDDPPTDQLRGGARLVNRPDKYQKMLDLVPSRASALEFCLGSLSEMPTDGATLDVYEATEKFARAGRIAYVHFRNVRGKVPLYQEVFVDEGDIDMLRVVQILHDTGYDGVLIPDHTPEMTCAAPWHAGMAYALGYIRCALQAVERGALAPVFAST</sequence>
<dbReference type="GO" id="GO:0008198">
    <property type="term" value="F:ferrous iron binding"/>
    <property type="evidence" value="ECO:0007669"/>
    <property type="project" value="TreeGrafter"/>
</dbReference>
<keyword evidence="12" id="KW-1185">Reference proteome</keyword>
<dbReference type="Gene3D" id="3.20.20.150">
    <property type="entry name" value="Divalent-metal-dependent TIM barrel enzymes"/>
    <property type="match status" value="1"/>
</dbReference>
<dbReference type="SUPFAM" id="SSF51658">
    <property type="entry name" value="Xylose isomerase-like"/>
    <property type="match status" value="1"/>
</dbReference>
<evidence type="ECO:0000256" key="4">
    <source>
        <dbReference type="ARBA" id="ARBA00002713"/>
    </source>
</evidence>
<proteinExistence type="inferred from homology"/>
<dbReference type="AlphaFoldDB" id="W0RR74"/>
<comment type="pathway">
    <text evidence="5">Carbohydrate metabolism; pentose and glucuronate interconversion.</text>
</comment>
<dbReference type="GO" id="GO:0008927">
    <property type="term" value="F:mannonate dehydratase activity"/>
    <property type="evidence" value="ECO:0007669"/>
    <property type="project" value="UniProtKB-EC"/>
</dbReference>
<dbReference type="EMBL" id="CP007129">
    <property type="protein sequence ID" value="AHG92972.1"/>
    <property type="molecule type" value="Genomic_DNA"/>
</dbReference>
<dbReference type="InterPro" id="IPR004628">
    <property type="entry name" value="Man_deHydtase"/>
</dbReference>
<keyword evidence="11" id="KW-0614">Plasmid</keyword>
<gene>
    <name evidence="11" type="ORF">J421_5437</name>
</gene>
<evidence type="ECO:0000256" key="6">
    <source>
        <dbReference type="ARBA" id="ARBA00007389"/>
    </source>
</evidence>
<accession>W0RR74</accession>
<dbReference type="PATRIC" id="fig|861299.3.peg.5472"/>
<dbReference type="UniPathway" id="UPA00246"/>
<evidence type="ECO:0000256" key="9">
    <source>
        <dbReference type="ARBA" id="ARBA00023211"/>
    </source>
</evidence>
<evidence type="ECO:0000313" key="11">
    <source>
        <dbReference type="EMBL" id="AHG92972.1"/>
    </source>
</evidence>
<comment type="function">
    <text evidence="4">Catalyzes the dehydration of D-mannonate.</text>
</comment>
<dbReference type="InParanoid" id="W0RR74"/>
<dbReference type="GO" id="GO:0030145">
    <property type="term" value="F:manganese ion binding"/>
    <property type="evidence" value="ECO:0007669"/>
    <property type="project" value="TreeGrafter"/>
</dbReference>
<evidence type="ECO:0000256" key="8">
    <source>
        <dbReference type="ARBA" id="ARBA00023004"/>
    </source>
</evidence>
<dbReference type="RefSeq" id="WP_025414288.1">
    <property type="nucleotide sequence ID" value="NZ_CP007129.1"/>
</dbReference>
<dbReference type="OrthoDB" id="9780250at2"/>
<dbReference type="HOGENOM" id="CLU_058621_0_0_0"/>
<evidence type="ECO:0000256" key="2">
    <source>
        <dbReference type="ARBA" id="ARBA00001936"/>
    </source>
</evidence>
<evidence type="ECO:0000256" key="3">
    <source>
        <dbReference type="ARBA" id="ARBA00001954"/>
    </source>
</evidence>
<evidence type="ECO:0000313" key="12">
    <source>
        <dbReference type="Proteomes" id="UP000019151"/>
    </source>
</evidence>
<organism evidence="11 12">
    <name type="scientific">Gemmatirosa kalamazoonensis</name>
    <dbReference type="NCBI Taxonomy" id="861299"/>
    <lineage>
        <taxon>Bacteria</taxon>
        <taxon>Pseudomonadati</taxon>
        <taxon>Gemmatimonadota</taxon>
        <taxon>Gemmatimonadia</taxon>
        <taxon>Gemmatimonadales</taxon>
        <taxon>Gemmatimonadaceae</taxon>
        <taxon>Gemmatirosa</taxon>
    </lineage>
</organism>
<evidence type="ECO:0000256" key="7">
    <source>
        <dbReference type="ARBA" id="ARBA00012927"/>
    </source>
</evidence>
<dbReference type="Pfam" id="PF03786">
    <property type="entry name" value="UxuA"/>
    <property type="match status" value="1"/>
</dbReference>
<evidence type="ECO:0000256" key="5">
    <source>
        <dbReference type="ARBA" id="ARBA00004892"/>
    </source>
</evidence>
<keyword evidence="9" id="KW-0464">Manganese</keyword>
<dbReference type="PANTHER" id="PTHR30387:SF2">
    <property type="entry name" value="MANNONATE DEHYDRATASE"/>
    <property type="match status" value="1"/>
</dbReference>
<keyword evidence="8" id="KW-0408">Iron</keyword>
<dbReference type="Proteomes" id="UP000019151">
    <property type="component" value="Plasmid 1"/>
</dbReference>
<dbReference type="GO" id="GO:0042840">
    <property type="term" value="P:D-glucuronate catabolic process"/>
    <property type="evidence" value="ECO:0007669"/>
    <property type="project" value="TreeGrafter"/>
</dbReference>
<reference evidence="11 12" key="1">
    <citation type="journal article" date="2014" name="Genome Announc.">
        <title>Genome Sequence and Methylome of Soil Bacterium Gemmatirosa kalamazoonensis KBS708T, a Member of the Rarely Cultivated Gemmatimonadetes Phylum.</title>
        <authorList>
            <person name="Debruyn J.M."/>
            <person name="Radosevich M."/>
            <person name="Wommack K.E."/>
            <person name="Polson S.W."/>
            <person name="Hauser L.J."/>
            <person name="Fawaz M.N."/>
            <person name="Korlach J."/>
            <person name="Tsai Y.C."/>
        </authorList>
    </citation>
    <scope>NUCLEOTIDE SEQUENCE [LARGE SCALE GENOMIC DNA]</scope>
    <source>
        <strain evidence="11 12">KBS708</strain>
        <plasmid evidence="12">Plasmid 1</plasmid>
    </source>
</reference>
<dbReference type="EC" id="4.2.1.8" evidence="7"/>
<dbReference type="PANTHER" id="PTHR30387">
    <property type="entry name" value="MANNONATE DEHYDRATASE"/>
    <property type="match status" value="1"/>
</dbReference>
<dbReference type="KEGG" id="gba:J421_5437"/>
<comment type="similarity">
    <text evidence="6">Belongs to the mannonate dehydratase family.</text>
</comment>
<name>W0RR74_9BACT</name>
<comment type="catalytic activity">
    <reaction evidence="1">
        <text>D-mannonate = 2-dehydro-3-deoxy-D-gluconate + H2O</text>
        <dbReference type="Rhea" id="RHEA:20097"/>
        <dbReference type="ChEBI" id="CHEBI:15377"/>
        <dbReference type="ChEBI" id="CHEBI:17767"/>
        <dbReference type="ChEBI" id="CHEBI:57990"/>
        <dbReference type="EC" id="4.2.1.8"/>
    </reaction>
</comment>
<evidence type="ECO:0000256" key="1">
    <source>
        <dbReference type="ARBA" id="ARBA00001794"/>
    </source>
</evidence>
<evidence type="ECO:0000256" key="10">
    <source>
        <dbReference type="ARBA" id="ARBA00023239"/>
    </source>
</evidence>